<evidence type="ECO:0000259" key="4">
    <source>
        <dbReference type="PROSITE" id="PS50949"/>
    </source>
</evidence>
<dbReference type="SUPFAM" id="SSF46785">
    <property type="entry name" value="Winged helix' DNA-binding domain"/>
    <property type="match status" value="1"/>
</dbReference>
<evidence type="ECO:0000256" key="3">
    <source>
        <dbReference type="ARBA" id="ARBA00023163"/>
    </source>
</evidence>
<dbReference type="InterPro" id="IPR036388">
    <property type="entry name" value="WH-like_DNA-bd_sf"/>
</dbReference>
<protein>
    <submittedName>
        <fullName evidence="5">Transcriptional regulator, GntR family</fullName>
    </submittedName>
</protein>
<evidence type="ECO:0000256" key="2">
    <source>
        <dbReference type="ARBA" id="ARBA00023125"/>
    </source>
</evidence>
<dbReference type="Pfam" id="PF07729">
    <property type="entry name" value="FCD"/>
    <property type="match status" value="1"/>
</dbReference>
<dbReference type="SMART" id="SM00895">
    <property type="entry name" value="FCD"/>
    <property type="match status" value="1"/>
</dbReference>
<keyword evidence="6" id="KW-1185">Reference proteome</keyword>
<gene>
    <name evidence="5" type="ORF">Apau_1776</name>
</gene>
<keyword evidence="1" id="KW-0805">Transcription regulation</keyword>
<dbReference type="HOGENOM" id="CLU_017584_5_1_0"/>
<dbReference type="CDD" id="cd07377">
    <property type="entry name" value="WHTH_GntR"/>
    <property type="match status" value="1"/>
</dbReference>
<dbReference type="PaxDb" id="584708-Apau_1776"/>
<evidence type="ECO:0000313" key="5">
    <source>
        <dbReference type="EMBL" id="EFQ24192.1"/>
    </source>
</evidence>
<proteinExistence type="predicted"/>
<dbReference type="PANTHER" id="PTHR43537:SF24">
    <property type="entry name" value="GLUCONATE OPERON TRANSCRIPTIONAL REPRESSOR"/>
    <property type="match status" value="1"/>
</dbReference>
<dbReference type="eggNOG" id="COG1802">
    <property type="taxonomic scope" value="Bacteria"/>
</dbReference>
<dbReference type="InterPro" id="IPR036390">
    <property type="entry name" value="WH_DNA-bd_sf"/>
</dbReference>
<dbReference type="SMART" id="SM00345">
    <property type="entry name" value="HTH_GNTR"/>
    <property type="match status" value="1"/>
</dbReference>
<dbReference type="RefSeq" id="WP_006301415.1">
    <property type="nucleotide sequence ID" value="NZ_CM001022.1"/>
</dbReference>
<dbReference type="PANTHER" id="PTHR43537">
    <property type="entry name" value="TRANSCRIPTIONAL REGULATOR, GNTR FAMILY"/>
    <property type="match status" value="1"/>
</dbReference>
<name>E3CVK1_9BACT</name>
<dbReference type="Proteomes" id="UP000005096">
    <property type="component" value="Chromosome"/>
</dbReference>
<dbReference type="OrthoDB" id="9781630at2"/>
<dbReference type="InterPro" id="IPR011711">
    <property type="entry name" value="GntR_C"/>
</dbReference>
<dbReference type="GO" id="GO:0003700">
    <property type="term" value="F:DNA-binding transcription factor activity"/>
    <property type="evidence" value="ECO:0007669"/>
    <property type="project" value="InterPro"/>
</dbReference>
<keyword evidence="3" id="KW-0804">Transcription</keyword>
<dbReference type="PRINTS" id="PR00035">
    <property type="entry name" value="HTHGNTR"/>
</dbReference>
<dbReference type="PROSITE" id="PS50949">
    <property type="entry name" value="HTH_GNTR"/>
    <property type="match status" value="1"/>
</dbReference>
<evidence type="ECO:0000313" key="6">
    <source>
        <dbReference type="Proteomes" id="UP000005096"/>
    </source>
</evidence>
<dbReference type="EMBL" id="CM001022">
    <property type="protein sequence ID" value="EFQ24192.1"/>
    <property type="molecule type" value="Genomic_DNA"/>
</dbReference>
<dbReference type="InterPro" id="IPR000524">
    <property type="entry name" value="Tscrpt_reg_HTH_GntR"/>
</dbReference>
<reference evidence="5 6" key="1">
    <citation type="journal article" date="2010" name="Stand. Genomic Sci.">
        <title>Non-contiguous finished genome sequence of Aminomonas paucivorans type strain (GLU-3).</title>
        <authorList>
            <person name="Pitluck S."/>
            <person name="Yasawong M."/>
            <person name="Held B."/>
            <person name="Lapidus A."/>
            <person name="Nolan M."/>
            <person name="Copeland A."/>
            <person name="Lucas S."/>
            <person name="Del Rio T.G."/>
            <person name="Tice H."/>
            <person name="Cheng J.F."/>
            <person name="Chertkov O."/>
            <person name="Goodwin L."/>
            <person name="Tapia R."/>
            <person name="Han C."/>
            <person name="Liolios K."/>
            <person name="Ivanova N."/>
            <person name="Mavromatis K."/>
            <person name="Ovchinnikova G."/>
            <person name="Pati A."/>
            <person name="Chen A."/>
            <person name="Palaniappan K."/>
            <person name="Land M."/>
            <person name="Hauser L."/>
            <person name="Chang Y.J."/>
            <person name="Jeffries C.D."/>
            <person name="Pukall R."/>
            <person name="Spring S."/>
            <person name="Rohde M."/>
            <person name="Sikorski J."/>
            <person name="Goker M."/>
            <person name="Woyke T."/>
            <person name="Bristow J."/>
            <person name="Eisen J.A."/>
            <person name="Markowitz V."/>
            <person name="Hugenholtz P."/>
            <person name="Kyrpides N.C."/>
            <person name="Klenk H.P."/>
        </authorList>
    </citation>
    <scope>NUCLEOTIDE SEQUENCE [LARGE SCALE GENOMIC DNA]</scope>
    <source>
        <strain evidence="5 6">DSM 12260</strain>
    </source>
</reference>
<evidence type="ECO:0000256" key="1">
    <source>
        <dbReference type="ARBA" id="ARBA00023015"/>
    </source>
</evidence>
<dbReference type="STRING" id="584708.Apau_1776"/>
<accession>E3CVK1</accession>
<dbReference type="InterPro" id="IPR008920">
    <property type="entry name" value="TF_FadR/GntR_C"/>
</dbReference>
<dbReference type="GO" id="GO:0003677">
    <property type="term" value="F:DNA binding"/>
    <property type="evidence" value="ECO:0007669"/>
    <property type="project" value="UniProtKB-KW"/>
</dbReference>
<sequence>MTEHPLTPATSTDLRQIVYEKIKEAIVNGLIPAGQRLSEVELAGKLDVSRTPVREAIRQLAQTGLVKLVPRKGAFVALPTPKDASDLYEIRTALETLALEHLCARPPREDLIRFRELFGRITNATPPNAYLEEDRRFHSLLSVRSNNNFLETVLHNVTDLIQLCRHYSIEGVSLEQSCGEHIALIDAILDGDLDTAKVRLRVHLGHAREALVVYIRHHPEALDPALQP</sequence>
<feature type="domain" description="HTH gntR-type" evidence="4">
    <location>
        <begin position="12"/>
        <end position="79"/>
    </location>
</feature>
<dbReference type="AlphaFoldDB" id="E3CVK1"/>
<dbReference type="SUPFAM" id="SSF48008">
    <property type="entry name" value="GntR ligand-binding domain-like"/>
    <property type="match status" value="1"/>
</dbReference>
<dbReference type="Gene3D" id="1.10.10.10">
    <property type="entry name" value="Winged helix-like DNA-binding domain superfamily/Winged helix DNA-binding domain"/>
    <property type="match status" value="1"/>
</dbReference>
<organism evidence="5 6">
    <name type="scientific">Aminomonas paucivorans DSM 12260</name>
    <dbReference type="NCBI Taxonomy" id="584708"/>
    <lineage>
        <taxon>Bacteria</taxon>
        <taxon>Thermotogati</taxon>
        <taxon>Synergistota</taxon>
        <taxon>Synergistia</taxon>
        <taxon>Synergistales</taxon>
        <taxon>Synergistaceae</taxon>
        <taxon>Aminomonas</taxon>
    </lineage>
</organism>
<dbReference type="Gene3D" id="1.20.120.530">
    <property type="entry name" value="GntR ligand-binding domain-like"/>
    <property type="match status" value="1"/>
</dbReference>
<keyword evidence="2" id="KW-0238">DNA-binding</keyword>
<dbReference type="Pfam" id="PF00392">
    <property type="entry name" value="GntR"/>
    <property type="match status" value="1"/>
</dbReference>